<dbReference type="EC" id="1.8.1.9" evidence="8"/>
<reference evidence="11" key="2">
    <citation type="journal article" date="2021" name="Syst. Appl. Microbiol.">
        <title>Roseomonas hellenica sp. nov., isolated from roots of wild-growing Alkanna tinctoria.</title>
        <authorList>
            <person name="Rat A."/>
            <person name="Naranjo H.D."/>
            <person name="Lebbe L."/>
            <person name="Cnockaert M."/>
            <person name="Krigas N."/>
            <person name="Grigoriadou K."/>
            <person name="Maloupa E."/>
            <person name="Willems A."/>
        </authorList>
    </citation>
    <scope>NUCLEOTIDE SEQUENCE</scope>
    <source>
        <strain evidence="11">LMG 28251</strain>
    </source>
</reference>
<dbReference type="GO" id="GO:0019430">
    <property type="term" value="P:removal of superoxide radicals"/>
    <property type="evidence" value="ECO:0007669"/>
    <property type="project" value="UniProtKB-UniRule"/>
</dbReference>
<dbReference type="InterPro" id="IPR050097">
    <property type="entry name" value="Ferredoxin-NADP_redctase_2"/>
</dbReference>
<gene>
    <name evidence="11" type="primary">trxB</name>
    <name evidence="11" type="ORF">GXW79_01290</name>
</gene>
<evidence type="ECO:0000256" key="4">
    <source>
        <dbReference type="ARBA" id="ARBA00022827"/>
    </source>
</evidence>
<protein>
    <recommendedName>
        <fullName evidence="2 8">Thioredoxin reductase</fullName>
        <ecNumber evidence="8">1.8.1.9</ecNumber>
    </recommendedName>
</protein>
<keyword evidence="7 8" id="KW-0676">Redox-active center</keyword>
<keyword evidence="12" id="KW-1185">Reference proteome</keyword>
<keyword evidence="3 8" id="KW-0285">Flavoprotein</keyword>
<comment type="similarity">
    <text evidence="1 8">Belongs to the class-II pyridine nucleotide-disulfide oxidoreductase family.</text>
</comment>
<keyword evidence="4 8" id="KW-0274">FAD</keyword>
<dbReference type="NCBIfam" id="TIGR01292">
    <property type="entry name" value="TRX_reduct"/>
    <property type="match status" value="1"/>
</dbReference>
<evidence type="ECO:0000256" key="5">
    <source>
        <dbReference type="ARBA" id="ARBA00023002"/>
    </source>
</evidence>
<dbReference type="Gene3D" id="3.50.50.60">
    <property type="entry name" value="FAD/NAD(P)-binding domain"/>
    <property type="match status" value="2"/>
</dbReference>
<evidence type="ECO:0000256" key="2">
    <source>
        <dbReference type="ARBA" id="ARBA00018719"/>
    </source>
</evidence>
<evidence type="ECO:0000256" key="3">
    <source>
        <dbReference type="ARBA" id="ARBA00022630"/>
    </source>
</evidence>
<evidence type="ECO:0000259" key="10">
    <source>
        <dbReference type="Pfam" id="PF07992"/>
    </source>
</evidence>
<comment type="catalytic activity">
    <reaction evidence="8">
        <text>[thioredoxin]-dithiol + NADP(+) = [thioredoxin]-disulfide + NADPH + H(+)</text>
        <dbReference type="Rhea" id="RHEA:20345"/>
        <dbReference type="Rhea" id="RHEA-COMP:10698"/>
        <dbReference type="Rhea" id="RHEA-COMP:10700"/>
        <dbReference type="ChEBI" id="CHEBI:15378"/>
        <dbReference type="ChEBI" id="CHEBI:29950"/>
        <dbReference type="ChEBI" id="CHEBI:50058"/>
        <dbReference type="ChEBI" id="CHEBI:57783"/>
        <dbReference type="ChEBI" id="CHEBI:58349"/>
        <dbReference type="EC" id="1.8.1.9"/>
    </reaction>
</comment>
<dbReference type="InterPro" id="IPR023753">
    <property type="entry name" value="FAD/NAD-binding_dom"/>
</dbReference>
<evidence type="ECO:0000313" key="11">
    <source>
        <dbReference type="EMBL" id="MBR0653704.1"/>
    </source>
</evidence>
<dbReference type="PROSITE" id="PS00573">
    <property type="entry name" value="PYRIDINE_REDOX_2"/>
    <property type="match status" value="1"/>
</dbReference>
<feature type="domain" description="FAD/NAD(P)-binding" evidence="10">
    <location>
        <begin position="69"/>
        <end position="362"/>
    </location>
</feature>
<evidence type="ECO:0000313" key="12">
    <source>
        <dbReference type="Proteomes" id="UP001196068"/>
    </source>
</evidence>
<comment type="cofactor">
    <cofactor evidence="9">
        <name>FAD</name>
        <dbReference type="ChEBI" id="CHEBI:57692"/>
    </cofactor>
    <text evidence="9">Binds 1 FAD per subunit.</text>
</comment>
<proteinExistence type="inferred from homology"/>
<organism evidence="11 12">
    <name type="scientific">Plastoroseomonas arctica</name>
    <dbReference type="NCBI Taxonomy" id="1509237"/>
    <lineage>
        <taxon>Bacteria</taxon>
        <taxon>Pseudomonadati</taxon>
        <taxon>Pseudomonadota</taxon>
        <taxon>Alphaproteobacteria</taxon>
        <taxon>Acetobacterales</taxon>
        <taxon>Acetobacteraceae</taxon>
        <taxon>Plastoroseomonas</taxon>
    </lineage>
</organism>
<evidence type="ECO:0000256" key="7">
    <source>
        <dbReference type="ARBA" id="ARBA00023284"/>
    </source>
</evidence>
<comment type="caution">
    <text evidence="11">The sequence shown here is derived from an EMBL/GenBank/DDBJ whole genome shotgun (WGS) entry which is preliminary data.</text>
</comment>
<dbReference type="GO" id="GO:0004791">
    <property type="term" value="F:thioredoxin-disulfide reductase (NADPH) activity"/>
    <property type="evidence" value="ECO:0007669"/>
    <property type="project" value="UniProtKB-UniRule"/>
</dbReference>
<dbReference type="InterPro" id="IPR005982">
    <property type="entry name" value="Thioredox_Rdtase"/>
</dbReference>
<dbReference type="Proteomes" id="UP001196068">
    <property type="component" value="Unassembled WGS sequence"/>
</dbReference>
<keyword evidence="5 8" id="KW-0560">Oxidoreductase</keyword>
<keyword evidence="6" id="KW-1015">Disulfide bond</keyword>
<dbReference type="AlphaFoldDB" id="A0AAF1JUG0"/>
<dbReference type="InterPro" id="IPR036188">
    <property type="entry name" value="FAD/NAD-bd_sf"/>
</dbReference>
<dbReference type="SUPFAM" id="SSF51905">
    <property type="entry name" value="FAD/NAD(P)-binding domain"/>
    <property type="match status" value="1"/>
</dbReference>
<name>A0AAF1JUG0_9PROT</name>
<dbReference type="PRINTS" id="PR00368">
    <property type="entry name" value="FADPNR"/>
</dbReference>
<dbReference type="GO" id="GO:0005737">
    <property type="term" value="C:cytoplasm"/>
    <property type="evidence" value="ECO:0007669"/>
    <property type="project" value="InterPro"/>
</dbReference>
<keyword evidence="9" id="KW-0521">NADP</keyword>
<evidence type="ECO:0000256" key="9">
    <source>
        <dbReference type="RuleBase" id="RU003881"/>
    </source>
</evidence>
<comment type="subunit">
    <text evidence="8">Homodimer.</text>
</comment>
<dbReference type="EMBL" id="JAAEDH010000001">
    <property type="protein sequence ID" value="MBR0653704.1"/>
    <property type="molecule type" value="Genomic_DNA"/>
</dbReference>
<dbReference type="PANTHER" id="PTHR48105">
    <property type="entry name" value="THIOREDOXIN REDUCTASE 1-RELATED-RELATED"/>
    <property type="match status" value="1"/>
</dbReference>
<sequence>MVLASCDFIAPVLCLLQRSVSSPRACAQYPCGSCPDQGAPLPPRATGPISSLSSFVQASPTVSDPIRTRLLILGAGPAGYTAAIYAARAGLEPRLVAGLVPGGQLTITTDVENFPGFADPIQGPWLMEQMAAQAVHCGTQVIHDVITRVDLGAPPLRAIGDSGQVYEAEALVIATGAQARWLHVPGEKQLSGFGVSACATCDGFFYRGKRVAVIGGGNSAVEEALYLSNLAAHVTVIHRRDSFRAERVMQQRLMARPNVTILWDTVVDAMLPAEGGRIATLGALTLRHAKTHAITHFPIDGAFVAIGHDPATALFHGQLAMDAEGYLLTTPGSTRTSTPGVFAAGDVADKIYRQAVTAAGTGCMAALDAEKYLAHLPAPVQAVIAA</sequence>
<evidence type="ECO:0000256" key="6">
    <source>
        <dbReference type="ARBA" id="ARBA00023157"/>
    </source>
</evidence>
<evidence type="ECO:0000256" key="8">
    <source>
        <dbReference type="RuleBase" id="RU003880"/>
    </source>
</evidence>
<accession>A0AAF1JUG0</accession>
<dbReference type="PRINTS" id="PR00469">
    <property type="entry name" value="PNDRDTASEII"/>
</dbReference>
<evidence type="ECO:0000256" key="1">
    <source>
        <dbReference type="ARBA" id="ARBA00009333"/>
    </source>
</evidence>
<reference evidence="11" key="1">
    <citation type="submission" date="2020-01" db="EMBL/GenBank/DDBJ databases">
        <authorList>
            <person name="Rat A."/>
        </authorList>
    </citation>
    <scope>NUCLEOTIDE SEQUENCE</scope>
    <source>
        <strain evidence="11">LMG 28251</strain>
    </source>
</reference>
<dbReference type="Pfam" id="PF07992">
    <property type="entry name" value="Pyr_redox_2"/>
    <property type="match status" value="1"/>
</dbReference>
<dbReference type="InterPro" id="IPR008255">
    <property type="entry name" value="Pyr_nucl-diS_OxRdtase_2_AS"/>
</dbReference>